<dbReference type="InterPro" id="IPR036182">
    <property type="entry name" value="PCuAC_sf"/>
</dbReference>
<dbReference type="PANTHER" id="PTHR36302:SF1">
    <property type="entry name" value="COPPER CHAPERONE PCU(A)C"/>
    <property type="match status" value="1"/>
</dbReference>
<keyword evidence="3" id="KW-1185">Reference proteome</keyword>
<dbReference type="InterPro" id="IPR007410">
    <property type="entry name" value="LpqE-like"/>
</dbReference>
<dbReference type="SUPFAM" id="SSF110087">
    <property type="entry name" value="DR1885-like metal-binding protein"/>
    <property type="match status" value="1"/>
</dbReference>
<dbReference type="PANTHER" id="PTHR36302">
    <property type="entry name" value="BLR7088 PROTEIN"/>
    <property type="match status" value="1"/>
</dbReference>
<protein>
    <recommendedName>
        <fullName evidence="4">Copper chaperone PCu(A)C</fullName>
    </recommendedName>
</protein>
<reference evidence="2" key="2">
    <citation type="journal article" date="2020" name="Microorganisms">
        <title>Osmotic Adaptation and Compatible Solute Biosynthesis of Phototrophic Bacteria as Revealed from Genome Analyses.</title>
        <authorList>
            <person name="Imhoff J.F."/>
            <person name="Rahn T."/>
            <person name="Kunzel S."/>
            <person name="Keller A."/>
            <person name="Neulinger S.C."/>
        </authorList>
    </citation>
    <scope>NUCLEOTIDE SEQUENCE</scope>
    <source>
        <strain evidence="2">DSM 11080</strain>
    </source>
</reference>
<dbReference type="Proteomes" id="UP001296776">
    <property type="component" value="Unassembled WGS sequence"/>
</dbReference>
<evidence type="ECO:0000313" key="2">
    <source>
        <dbReference type="EMBL" id="MBK1703394.1"/>
    </source>
</evidence>
<evidence type="ECO:0000256" key="1">
    <source>
        <dbReference type="SAM" id="SignalP"/>
    </source>
</evidence>
<dbReference type="Pfam" id="PF04314">
    <property type="entry name" value="PCuAC"/>
    <property type="match status" value="1"/>
</dbReference>
<proteinExistence type="predicted"/>
<reference evidence="2" key="1">
    <citation type="submission" date="2017-08" db="EMBL/GenBank/DDBJ databases">
        <authorList>
            <person name="Imhoff J.F."/>
            <person name="Rahn T."/>
            <person name="Kuenzel S."/>
            <person name="Neulinger S.C."/>
        </authorList>
    </citation>
    <scope>NUCLEOTIDE SEQUENCE</scope>
    <source>
        <strain evidence="2">DSM 11080</strain>
    </source>
</reference>
<gene>
    <name evidence="2" type="ORF">CKO40_02210</name>
</gene>
<dbReference type="AlphaFoldDB" id="A0AAJ0U188"/>
<evidence type="ECO:0000313" key="3">
    <source>
        <dbReference type="Proteomes" id="UP001296776"/>
    </source>
</evidence>
<dbReference type="Gene3D" id="2.60.40.1890">
    <property type="entry name" value="PCu(A)C copper chaperone"/>
    <property type="match status" value="1"/>
</dbReference>
<organism evidence="2 3">
    <name type="scientific">Halochromatium glycolicum</name>
    <dbReference type="NCBI Taxonomy" id="85075"/>
    <lineage>
        <taxon>Bacteria</taxon>
        <taxon>Pseudomonadati</taxon>
        <taxon>Pseudomonadota</taxon>
        <taxon>Gammaproteobacteria</taxon>
        <taxon>Chromatiales</taxon>
        <taxon>Chromatiaceae</taxon>
        <taxon>Halochromatium</taxon>
    </lineage>
</organism>
<dbReference type="EMBL" id="NRSJ01000002">
    <property type="protein sequence ID" value="MBK1703394.1"/>
    <property type="molecule type" value="Genomic_DNA"/>
</dbReference>
<dbReference type="RefSeq" id="WP_200344310.1">
    <property type="nucleotide sequence ID" value="NZ_NRSJ01000002.1"/>
</dbReference>
<sequence>MNTTKRAFRPLSPFLIVLPLLSLNLCAAEQPATPATEIEVQDAYVRAVPPGQPNSAAFMHLTNTSNRDRALVIGETDAAEVVELHTHKMEDGMMRMRQLEQIELPAGETVKLQPGGLHVMLIGLTEDLRAGDSIELHLGFDDGSRQSLTLPVKRVTHGTGTMPAH</sequence>
<dbReference type="InterPro" id="IPR058248">
    <property type="entry name" value="Lxx211020-like"/>
</dbReference>
<keyword evidence="1" id="KW-0732">Signal</keyword>
<evidence type="ECO:0008006" key="4">
    <source>
        <dbReference type="Google" id="ProtNLM"/>
    </source>
</evidence>
<name>A0AAJ0U188_9GAMM</name>
<comment type="caution">
    <text evidence="2">The sequence shown here is derived from an EMBL/GenBank/DDBJ whole genome shotgun (WGS) entry which is preliminary data.</text>
</comment>
<feature type="chain" id="PRO_5042520346" description="Copper chaperone PCu(A)C" evidence="1">
    <location>
        <begin position="28"/>
        <end position="165"/>
    </location>
</feature>
<feature type="signal peptide" evidence="1">
    <location>
        <begin position="1"/>
        <end position="27"/>
    </location>
</feature>
<accession>A0AAJ0U188</accession>